<dbReference type="SUPFAM" id="SSF54928">
    <property type="entry name" value="RNA-binding domain, RBD"/>
    <property type="match status" value="1"/>
</dbReference>
<dbReference type="GeneID" id="28939417"/>
<gene>
    <name evidence="6" type="ORF">T551_00898</name>
</gene>
<dbReference type="PANTHER" id="PTHR46754">
    <property type="entry name" value="MKI67 FHA DOMAIN-INTERACTING NUCLEOLAR PHOSPHOPROTEIN"/>
    <property type="match status" value="1"/>
</dbReference>
<dbReference type="AlphaFoldDB" id="A0A0W4ZV12"/>
<dbReference type="GO" id="GO:0003723">
    <property type="term" value="F:RNA binding"/>
    <property type="evidence" value="ECO:0007669"/>
    <property type="project" value="UniProtKB-UniRule"/>
</dbReference>
<sequence>MYEKKRKVSKKQSESKISLLNKNNKAELRLKKKRKFDKILEELENKSKRHCNFNSNSKKTDQIFDINKLSSSSDNDISNDESHSILKVYESNNNPDNRNNIREVSLTENKKQKNQNSDDKESNVIYLGRIPHGFYESEMKSYFKQFGTVTRIKLSRNKKTGKSKHYAFIEFESAKIARIVAKTMNNYLLFGHILKCSVIPQNKIHKSMFIGSNKQFRPIPWSKIIKKRYEEPKTKKQWIKLQKRNDSRLRKKMLLLKKLEINYEYQKDKVNR</sequence>
<evidence type="ECO:0000313" key="6">
    <source>
        <dbReference type="EMBL" id="KTW32216.1"/>
    </source>
</evidence>
<evidence type="ECO:0000256" key="4">
    <source>
        <dbReference type="PROSITE-ProRule" id="PRU00176"/>
    </source>
</evidence>
<dbReference type="EMBL" id="LFWA01000003">
    <property type="protein sequence ID" value="KTW32216.1"/>
    <property type="molecule type" value="Genomic_DNA"/>
</dbReference>
<dbReference type="CDD" id="cd12307">
    <property type="entry name" value="RRM_NIFK_like"/>
    <property type="match status" value="1"/>
</dbReference>
<name>A0A0W4ZV12_PNEJ7</name>
<dbReference type="Pfam" id="PF00076">
    <property type="entry name" value="RRM_1"/>
    <property type="match status" value="1"/>
</dbReference>
<comment type="subcellular location">
    <subcellularLocation>
        <location evidence="1">Nucleus</location>
        <location evidence="1">Nucleolus</location>
    </subcellularLocation>
</comment>
<dbReference type="RefSeq" id="XP_018230908.1">
    <property type="nucleotide sequence ID" value="XM_018373162.1"/>
</dbReference>
<accession>A0A0W4ZV12</accession>
<dbReference type="OrthoDB" id="21467at2759"/>
<dbReference type="GO" id="GO:0005730">
    <property type="term" value="C:nucleolus"/>
    <property type="evidence" value="ECO:0007669"/>
    <property type="project" value="UniProtKB-SubCell"/>
</dbReference>
<dbReference type="STRING" id="1408657.A0A0W4ZV12"/>
<feature type="domain" description="RRM" evidence="5">
    <location>
        <begin position="123"/>
        <end position="201"/>
    </location>
</feature>
<keyword evidence="7" id="KW-1185">Reference proteome</keyword>
<dbReference type="InterPro" id="IPR000504">
    <property type="entry name" value="RRM_dom"/>
</dbReference>
<dbReference type="Gene3D" id="3.30.70.330">
    <property type="match status" value="1"/>
</dbReference>
<dbReference type="VEuPathDB" id="FungiDB:T551_00898"/>
<dbReference type="InterPro" id="IPR012677">
    <property type="entry name" value="Nucleotide-bd_a/b_plait_sf"/>
</dbReference>
<protein>
    <recommendedName>
        <fullName evidence="5">RRM domain-containing protein</fullName>
    </recommendedName>
</protein>
<evidence type="ECO:0000256" key="1">
    <source>
        <dbReference type="ARBA" id="ARBA00004604"/>
    </source>
</evidence>
<organism evidence="6 7">
    <name type="scientific">Pneumocystis jirovecii (strain RU7)</name>
    <name type="common">Human pneumocystis pneumonia agent</name>
    <dbReference type="NCBI Taxonomy" id="1408657"/>
    <lineage>
        <taxon>Eukaryota</taxon>
        <taxon>Fungi</taxon>
        <taxon>Dikarya</taxon>
        <taxon>Ascomycota</taxon>
        <taxon>Taphrinomycotina</taxon>
        <taxon>Pneumocystomycetes</taxon>
        <taxon>Pneumocystaceae</taxon>
        <taxon>Pneumocystis</taxon>
    </lineage>
</organism>
<dbReference type="eggNOG" id="KOG4208">
    <property type="taxonomic scope" value="Eukaryota"/>
</dbReference>
<evidence type="ECO:0000256" key="2">
    <source>
        <dbReference type="ARBA" id="ARBA00022884"/>
    </source>
</evidence>
<dbReference type="SMART" id="SM00360">
    <property type="entry name" value="RRM"/>
    <property type="match status" value="1"/>
</dbReference>
<evidence type="ECO:0000313" key="7">
    <source>
        <dbReference type="Proteomes" id="UP000053447"/>
    </source>
</evidence>
<dbReference type="PROSITE" id="PS50102">
    <property type="entry name" value="RRM"/>
    <property type="match status" value="1"/>
</dbReference>
<reference evidence="7" key="1">
    <citation type="journal article" date="2016" name="Nat. Commun.">
        <title>Genome analysis of three Pneumocystis species reveals adaptation mechanisms to life exclusively in mammalian hosts.</title>
        <authorList>
            <person name="Ma L."/>
            <person name="Chen Z."/>
            <person name="Huang D.W."/>
            <person name="Kutty G."/>
            <person name="Ishihara M."/>
            <person name="Wang H."/>
            <person name="Abouelleil A."/>
            <person name="Bishop L."/>
            <person name="Davey E."/>
            <person name="Deng R."/>
            <person name="Deng X."/>
            <person name="Fan L."/>
            <person name="Fantoni G."/>
            <person name="Fitzgerald M."/>
            <person name="Gogineni E."/>
            <person name="Goldberg J.M."/>
            <person name="Handley G."/>
            <person name="Hu X."/>
            <person name="Huber C."/>
            <person name="Jiao X."/>
            <person name="Jones K."/>
            <person name="Levin J.Z."/>
            <person name="Liu Y."/>
            <person name="Macdonald P."/>
            <person name="Melnikov A."/>
            <person name="Raley C."/>
            <person name="Sassi M."/>
            <person name="Sherman B.T."/>
            <person name="Song X."/>
            <person name="Sykes S."/>
            <person name="Tran B."/>
            <person name="Walsh L."/>
            <person name="Xia Y."/>
            <person name="Yang J."/>
            <person name="Young S."/>
            <person name="Zeng Q."/>
            <person name="Zheng X."/>
            <person name="Stephens R."/>
            <person name="Nusbaum C."/>
            <person name="Birren B.W."/>
            <person name="Azadi P."/>
            <person name="Lempicki R.A."/>
            <person name="Cuomo C.A."/>
            <person name="Kovacs J.A."/>
        </authorList>
    </citation>
    <scope>NUCLEOTIDE SEQUENCE [LARGE SCALE GENOMIC DNA]</scope>
    <source>
        <strain evidence="7">RU7</strain>
    </source>
</reference>
<dbReference type="Proteomes" id="UP000053447">
    <property type="component" value="Unassembled WGS sequence"/>
</dbReference>
<evidence type="ECO:0000256" key="3">
    <source>
        <dbReference type="ARBA" id="ARBA00023242"/>
    </source>
</evidence>
<dbReference type="InterPro" id="IPR035979">
    <property type="entry name" value="RBD_domain_sf"/>
</dbReference>
<comment type="caution">
    <text evidence="6">The sequence shown here is derived from an EMBL/GenBank/DDBJ whole genome shotgun (WGS) entry which is preliminary data.</text>
</comment>
<keyword evidence="2 4" id="KW-0694">RNA-binding</keyword>
<proteinExistence type="predicted"/>
<keyword evidence="3" id="KW-0539">Nucleus</keyword>
<evidence type="ECO:0000259" key="5">
    <source>
        <dbReference type="PROSITE" id="PS50102"/>
    </source>
</evidence>